<dbReference type="Pfam" id="PF01408">
    <property type="entry name" value="GFO_IDH_MocA"/>
    <property type="match status" value="1"/>
</dbReference>
<evidence type="ECO:0000259" key="1">
    <source>
        <dbReference type="Pfam" id="PF01408"/>
    </source>
</evidence>
<dbReference type="InterPro" id="IPR000683">
    <property type="entry name" value="Gfo/Idh/MocA-like_OxRdtase_N"/>
</dbReference>
<dbReference type="PANTHER" id="PTHR43818">
    <property type="entry name" value="BCDNA.GH03377"/>
    <property type="match status" value="1"/>
</dbReference>
<dbReference type="InterPro" id="IPR006311">
    <property type="entry name" value="TAT_signal"/>
</dbReference>
<dbReference type="PANTHER" id="PTHR43818:SF5">
    <property type="entry name" value="OXIDOREDUCTASE FAMILY PROTEIN"/>
    <property type="match status" value="1"/>
</dbReference>
<dbReference type="PROSITE" id="PS51318">
    <property type="entry name" value="TAT"/>
    <property type="match status" value="1"/>
</dbReference>
<dbReference type="Proteomes" id="UP001216907">
    <property type="component" value="Unassembled WGS sequence"/>
</dbReference>
<evidence type="ECO:0000313" key="2">
    <source>
        <dbReference type="EMBL" id="MDG3003139.1"/>
    </source>
</evidence>
<dbReference type="InterPro" id="IPR050463">
    <property type="entry name" value="Gfo/Idh/MocA_oxidrdct_glycsds"/>
</dbReference>
<protein>
    <submittedName>
        <fullName evidence="2">Gfo/Idh/MocA family oxidoreductase</fullName>
    </submittedName>
</protein>
<dbReference type="InterPro" id="IPR036291">
    <property type="entry name" value="NAD(P)-bd_dom_sf"/>
</dbReference>
<dbReference type="Gene3D" id="3.40.50.720">
    <property type="entry name" value="NAD(P)-binding Rossmann-like Domain"/>
    <property type="match status" value="1"/>
</dbReference>
<reference evidence="2 3" key="1">
    <citation type="submission" date="2023-03" db="EMBL/GenBank/DDBJ databases">
        <title>Paludisphaera mucosa sp. nov. a novel planctomycete from northern fen.</title>
        <authorList>
            <person name="Ivanova A."/>
        </authorList>
    </citation>
    <scope>NUCLEOTIDE SEQUENCE [LARGE SCALE GENOMIC DNA]</scope>
    <source>
        <strain evidence="2 3">Pla2</strain>
    </source>
</reference>
<organism evidence="2 3">
    <name type="scientific">Paludisphaera mucosa</name>
    <dbReference type="NCBI Taxonomy" id="3030827"/>
    <lineage>
        <taxon>Bacteria</taxon>
        <taxon>Pseudomonadati</taxon>
        <taxon>Planctomycetota</taxon>
        <taxon>Planctomycetia</taxon>
        <taxon>Isosphaerales</taxon>
        <taxon>Isosphaeraceae</taxon>
        <taxon>Paludisphaera</taxon>
    </lineage>
</organism>
<sequence length="459" mass="50255">MTDPQNGASRRDFLKTGGAVATAAAFAQSAAPLVHAGEDNTIQVALVGCGGRGTGAAENALSTKSGPIKLVAMADVFEDKLNDSYSQLEKIFAESKQVEVPAERKFIGFDGYKKAIDCLKPGDVAIFATPPAFRWVHFSYAIEKGINVFMEKPVTVDGPTSKRMLELGEKAAAKNLKVGVGLMCRHCKARGELFDRIKGGEIGDIITMRAYRQTGPVGSAYVPPKPSDISELMYQIRKFHGFLWASGGCYSDFLIHNIDECCWMKDAWPVKAEASGARTYRGDCIDQNFDTYSVEYTFDDGSKFFLEGRNIDGCKSEFASYAHGSKNSAVISTAAHSPAKCRIYNGQKLGSKKDLVWSFPQPEPSPYQLEWDHLVEAIRTDHPYNEVKRGVEASLVTSMGRMAAHTGEVITFDDMLNCSHEFAPDLEKLTMNGAAPLQTLPNGKYPIPQPGIVRDREFG</sequence>
<keyword evidence="3" id="KW-1185">Reference proteome</keyword>
<proteinExistence type="predicted"/>
<dbReference type="InterPro" id="IPR019546">
    <property type="entry name" value="TAT_signal_bac_arc"/>
</dbReference>
<dbReference type="RefSeq" id="WP_277859495.1">
    <property type="nucleotide sequence ID" value="NZ_JARRAG010000001.1"/>
</dbReference>
<dbReference type="SUPFAM" id="SSF51735">
    <property type="entry name" value="NAD(P)-binding Rossmann-fold domains"/>
    <property type="match status" value="1"/>
</dbReference>
<comment type="caution">
    <text evidence="2">The sequence shown here is derived from an EMBL/GenBank/DDBJ whole genome shotgun (WGS) entry which is preliminary data.</text>
</comment>
<dbReference type="EMBL" id="JARRAG010000001">
    <property type="protein sequence ID" value="MDG3003139.1"/>
    <property type="molecule type" value="Genomic_DNA"/>
</dbReference>
<dbReference type="NCBIfam" id="TIGR01409">
    <property type="entry name" value="TAT_signal_seq"/>
    <property type="match status" value="1"/>
</dbReference>
<dbReference type="Gene3D" id="3.30.360.10">
    <property type="entry name" value="Dihydrodipicolinate Reductase, domain 2"/>
    <property type="match status" value="1"/>
</dbReference>
<evidence type="ECO:0000313" key="3">
    <source>
        <dbReference type="Proteomes" id="UP001216907"/>
    </source>
</evidence>
<accession>A0ABT6F6V2</accession>
<name>A0ABT6F6V2_9BACT</name>
<dbReference type="SUPFAM" id="SSF55347">
    <property type="entry name" value="Glyceraldehyde-3-phosphate dehydrogenase-like, C-terminal domain"/>
    <property type="match status" value="1"/>
</dbReference>
<gene>
    <name evidence="2" type="ORF">PZE19_05115</name>
</gene>
<feature type="domain" description="Gfo/Idh/MocA-like oxidoreductase N-terminal" evidence="1">
    <location>
        <begin position="42"/>
        <end position="180"/>
    </location>
</feature>